<dbReference type="FunFam" id="1.25.40.1050:FF:000002">
    <property type="entry name" value="5'-3' exoribonuclease"/>
    <property type="match status" value="1"/>
</dbReference>
<feature type="compositionally biased region" description="Basic and acidic residues" evidence="14">
    <location>
        <begin position="584"/>
        <end position="596"/>
    </location>
</feature>
<evidence type="ECO:0000313" key="18">
    <source>
        <dbReference type="Proteomes" id="UP001489004"/>
    </source>
</evidence>
<dbReference type="GO" id="GO:0000956">
    <property type="term" value="P:nuclear-transcribed mRNA catabolic process"/>
    <property type="evidence" value="ECO:0007669"/>
    <property type="project" value="TreeGrafter"/>
</dbReference>
<reference evidence="17 18" key="1">
    <citation type="journal article" date="2024" name="Nat. Commun.">
        <title>Phylogenomics reveals the evolutionary origins of lichenization in chlorophyte algae.</title>
        <authorList>
            <person name="Puginier C."/>
            <person name="Libourel C."/>
            <person name="Otte J."/>
            <person name="Skaloud P."/>
            <person name="Haon M."/>
            <person name="Grisel S."/>
            <person name="Petersen M."/>
            <person name="Berrin J.G."/>
            <person name="Delaux P.M."/>
            <person name="Dal Grande F."/>
            <person name="Keller J."/>
        </authorList>
    </citation>
    <scope>NUCLEOTIDE SEQUENCE [LARGE SCALE GENOMIC DNA]</scope>
    <source>
        <strain evidence="17 18">SAG 2043</strain>
    </source>
</reference>
<feature type="region of interest" description="Disordered" evidence="14">
    <location>
        <begin position="965"/>
        <end position="1188"/>
    </location>
</feature>
<dbReference type="FunFam" id="3.40.50.12390:FF:000005">
    <property type="entry name" value="5'-3' exoribonuclease 2"/>
    <property type="match status" value="1"/>
</dbReference>
<feature type="compositionally biased region" description="Low complexity" evidence="14">
    <location>
        <begin position="1021"/>
        <end position="1062"/>
    </location>
</feature>
<comment type="similarity">
    <text evidence="2 13">Belongs to the 5'-3' exonuclease family. XRN2/RAT1 subfamily.</text>
</comment>
<dbReference type="FunFam" id="3.40.50.12390:FF:000003">
    <property type="entry name" value="5'-3' exoribonuclease"/>
    <property type="match status" value="1"/>
</dbReference>
<feature type="domain" description="Xrn1 N-terminal" evidence="15">
    <location>
        <begin position="1"/>
        <end position="253"/>
    </location>
</feature>
<dbReference type="Gene3D" id="1.25.40.1050">
    <property type="match status" value="1"/>
</dbReference>
<evidence type="ECO:0000313" key="17">
    <source>
        <dbReference type="EMBL" id="KAK9829481.1"/>
    </source>
</evidence>
<dbReference type="GO" id="GO:0006397">
    <property type="term" value="P:mRNA processing"/>
    <property type="evidence" value="ECO:0007669"/>
    <property type="project" value="UniProtKB-UniRule"/>
</dbReference>
<dbReference type="PANTHER" id="PTHR12341:SF41">
    <property type="entry name" value="5'-3' EXORIBONUCLEASE 2"/>
    <property type="match status" value="1"/>
</dbReference>
<evidence type="ECO:0000256" key="9">
    <source>
        <dbReference type="ARBA" id="ARBA00023015"/>
    </source>
</evidence>
<feature type="region of interest" description="Disordered" evidence="14">
    <location>
        <begin position="112"/>
        <end position="131"/>
    </location>
</feature>
<dbReference type="GO" id="GO:0005634">
    <property type="term" value="C:nucleus"/>
    <property type="evidence" value="ECO:0007669"/>
    <property type="project" value="UniProtKB-SubCell"/>
</dbReference>
<evidence type="ECO:0000256" key="8">
    <source>
        <dbReference type="ARBA" id="ARBA00022839"/>
    </source>
</evidence>
<feature type="compositionally biased region" description="Basic and acidic residues" evidence="14">
    <location>
        <begin position="1177"/>
        <end position="1188"/>
    </location>
</feature>
<evidence type="ECO:0000256" key="12">
    <source>
        <dbReference type="ARBA" id="ARBA00046137"/>
    </source>
</evidence>
<evidence type="ECO:0000259" key="16">
    <source>
        <dbReference type="Pfam" id="PF17846"/>
    </source>
</evidence>
<proteinExistence type="inferred from homology"/>
<dbReference type="GO" id="GO:0006364">
    <property type="term" value="P:rRNA processing"/>
    <property type="evidence" value="ECO:0007669"/>
    <property type="project" value="UniProtKB-KW"/>
</dbReference>
<feature type="domain" description="Xrn1 helical" evidence="16">
    <location>
        <begin position="318"/>
        <end position="422"/>
    </location>
</feature>
<feature type="compositionally biased region" description="Gly residues" evidence="14">
    <location>
        <begin position="1089"/>
        <end position="1103"/>
    </location>
</feature>
<evidence type="ECO:0000256" key="6">
    <source>
        <dbReference type="ARBA" id="ARBA00022722"/>
    </source>
</evidence>
<dbReference type="EMBL" id="JALJOR010000001">
    <property type="protein sequence ID" value="KAK9829481.1"/>
    <property type="molecule type" value="Genomic_DNA"/>
</dbReference>
<dbReference type="InterPro" id="IPR027073">
    <property type="entry name" value="5_3_exoribonuclease"/>
</dbReference>
<feature type="region of interest" description="Disordered" evidence="14">
    <location>
        <begin position="477"/>
        <end position="607"/>
    </location>
</feature>
<dbReference type="CDD" id="cd18673">
    <property type="entry name" value="PIN_XRN1-2-like"/>
    <property type="match status" value="1"/>
</dbReference>
<comment type="caution">
    <text evidence="17">The sequence shown here is derived from an EMBL/GenBank/DDBJ whole genome shotgun (WGS) entry which is preliminary data.</text>
</comment>
<dbReference type="GO" id="GO:0004534">
    <property type="term" value="F:5'-3' RNA exonuclease activity"/>
    <property type="evidence" value="ECO:0007669"/>
    <property type="project" value="UniProtKB-UniRule"/>
</dbReference>
<keyword evidence="6 13" id="KW-0540">Nuclease</keyword>
<comment type="function">
    <text evidence="13">Possesses 5'-&gt;3' exoribonuclease activity. Acts as an endogenous post-transcriptional gene silencing (PTGS) suppressor.</text>
</comment>
<dbReference type="AlphaFoldDB" id="A0AAW1R6Y6"/>
<evidence type="ECO:0000256" key="4">
    <source>
        <dbReference type="ARBA" id="ARBA00022552"/>
    </source>
</evidence>
<sequence>MGVPAFYRWLSQKYPLIINDCIEETAQEVGGVTIPINTAEPNPNGVEFDNLYLDMNGIIHPCFHPEDRPAPTTETEVFLVMFDYIDRLFAIVRPRKLLYMAIDGVAPRAKMNQQRSRRFRAAQDAEEKEKEEEELRKEFLKQGIKVPVKEKTDTWDSNTITPGTPFMHHLSVALQYYIHQRLNSDPGWRNVTVILSDANVPGEGEHKIMAYVRDQRGRPGWNPNTRHCLYGLDADLIMLGLATHEAHFAILREVVFAPNREEQKTPAERVQMFSRNDESAPVPVEKMEIAKKPYQFLWIHILREYLALEFRVPTPFPFDQERIFDDFVFMCFFVGNDFLPHMPTLEIREGAIELLMAVYKQELPRMGWLCDGPKVLLDHVEYFITVVGRFEDQIFQKRGRMLQVQKRRRERERQSKVGAQAGRAGQQTGSTWRAAVPNAAFTAALQPAHKQPAGHRGPILLEPAKAAPPPIPFHLGPVPAPAPQPAKAEDKGAGGADVGSNMSAAQLLKQRMRAGVKREEPEATEPASTKRRRTSEEDVAQGIPGLGEGGDADEPRKPQANGAASGGAENGQDPQAYWQQLQGAKKEEVEDSKTPKAEPPGAPAVDDAVEDEADVDGDGVESLDDALEDLVGAEADLEHKAVLAKQVDQDQFNLKMQEMVKNKADMFDVMMVDEEKIRLGEDGWKQRYYQEKLGLPTGQQEAVVRDMVRCYVQGLCWVMAYYYEGVASWTWFYPYHYAPFASDLVRLHEFDLSFQLGRPFKPFNQLMGVLPAASAHALPKPFQRLFTDRDSPILDFYPKTFGVDMNGKRFAWQGVALLPFIEEDRLLAATEALEHTLTEEERRRNGQRIDLLYISPQHPLAPEIHELAEKCGQLDEAARARAPAPLDPALANAMNGEILMPAGEVCPSVVPAPYDLGEDITTNGACCAAYRNPPKRPHVTRLLEGAKLPEATVTEADIQQAGPLWHEDTRGGRFGGGGGRGRGRGPPLVVGDAAHRMLHHGMGLQGPGGRGAYPPSQSYNQAPPAYGQPPQQGYSGPPQQQPYGQQPQYAPPMGRGMPGARPQLNAYAPAFQPQQPQQQQHFAPIGRPQGPGGGRGGGRGGAPGPQPNPSMSFGGRGPGSAWQQPQAAAGPSQYGQPAQYGAPQQGPQQAQQQYWQLQQAQQPAAQPVQYGNQGPGETHDRDEAPARL</sequence>
<keyword evidence="10" id="KW-0804">Transcription</keyword>
<organism evidence="17 18">
    <name type="scientific">[Myrmecia] bisecta</name>
    <dbReference type="NCBI Taxonomy" id="41462"/>
    <lineage>
        <taxon>Eukaryota</taxon>
        <taxon>Viridiplantae</taxon>
        <taxon>Chlorophyta</taxon>
        <taxon>core chlorophytes</taxon>
        <taxon>Trebouxiophyceae</taxon>
        <taxon>Trebouxiales</taxon>
        <taxon>Trebouxiaceae</taxon>
        <taxon>Myrmecia</taxon>
    </lineage>
</organism>
<evidence type="ECO:0000256" key="2">
    <source>
        <dbReference type="ARBA" id="ARBA00006994"/>
    </source>
</evidence>
<dbReference type="Pfam" id="PF17846">
    <property type="entry name" value="XRN_M"/>
    <property type="match status" value="2"/>
</dbReference>
<keyword evidence="9" id="KW-0805">Transcription regulation</keyword>
<accession>A0AAW1R6Y6</accession>
<feature type="domain" description="Xrn1 helical" evidence="16">
    <location>
        <begin position="629"/>
        <end position="958"/>
    </location>
</feature>
<evidence type="ECO:0000256" key="13">
    <source>
        <dbReference type="PIRNR" id="PIRNR037239"/>
    </source>
</evidence>
<keyword evidence="7 13" id="KW-0378">Hydrolase</keyword>
<dbReference type="Gene3D" id="3.40.50.12390">
    <property type="match status" value="1"/>
</dbReference>
<evidence type="ECO:0000256" key="14">
    <source>
        <dbReference type="SAM" id="MobiDB-lite"/>
    </source>
</evidence>
<evidence type="ECO:0000256" key="10">
    <source>
        <dbReference type="ARBA" id="ARBA00023163"/>
    </source>
</evidence>
<keyword evidence="8 13" id="KW-0269">Exonuclease</keyword>
<dbReference type="InterPro" id="IPR004859">
    <property type="entry name" value="Xrn1_N"/>
</dbReference>
<dbReference type="PANTHER" id="PTHR12341">
    <property type="entry name" value="5'-&gt;3' EXORIBONUCLEASE"/>
    <property type="match status" value="1"/>
</dbReference>
<evidence type="ECO:0000256" key="3">
    <source>
        <dbReference type="ARBA" id="ARBA00022472"/>
    </source>
</evidence>
<evidence type="ECO:0000256" key="11">
    <source>
        <dbReference type="ARBA" id="ARBA00023242"/>
    </source>
</evidence>
<keyword evidence="3" id="KW-0806">Transcription termination</keyword>
<dbReference type="GO" id="GO:0006353">
    <property type="term" value="P:DNA-templated transcription termination"/>
    <property type="evidence" value="ECO:0007669"/>
    <property type="project" value="UniProtKB-KW"/>
</dbReference>
<dbReference type="Proteomes" id="UP001489004">
    <property type="component" value="Unassembled WGS sequence"/>
</dbReference>
<evidence type="ECO:0000259" key="15">
    <source>
        <dbReference type="Pfam" id="PF03159"/>
    </source>
</evidence>
<protein>
    <recommendedName>
        <fullName evidence="13">5'-3' exoribonuclease</fullName>
        <ecNumber evidence="13">3.1.13.-</ecNumber>
    </recommendedName>
</protein>
<feature type="compositionally biased region" description="Basic and acidic residues" evidence="14">
    <location>
        <begin position="121"/>
        <end position="131"/>
    </location>
</feature>
<comment type="function">
    <text evidence="12">Possesses 5'-&gt;3' exoribonuclease activity. Required for the processing of nuclear mRNA and rRNA precursors. May promote the termination of transcription by RNA polymerase II. Essential for vegetative cell growth and chromosome segregation.</text>
</comment>
<keyword evidence="18" id="KW-1185">Reference proteome</keyword>
<feature type="compositionally biased region" description="Low complexity" evidence="14">
    <location>
        <begin position="1133"/>
        <end position="1171"/>
    </location>
</feature>
<evidence type="ECO:0000256" key="7">
    <source>
        <dbReference type="ARBA" id="ARBA00022801"/>
    </source>
</evidence>
<dbReference type="EC" id="3.1.13.-" evidence="13"/>
<keyword evidence="4" id="KW-0698">rRNA processing</keyword>
<feature type="compositionally biased region" description="Low complexity" evidence="14">
    <location>
        <begin position="418"/>
        <end position="427"/>
    </location>
</feature>
<dbReference type="GO" id="GO:0003723">
    <property type="term" value="F:RNA binding"/>
    <property type="evidence" value="ECO:0007669"/>
    <property type="project" value="TreeGrafter"/>
</dbReference>
<keyword evidence="11" id="KW-0539">Nucleus</keyword>
<name>A0AAW1R6Y6_9CHLO</name>
<comment type="subcellular location">
    <subcellularLocation>
        <location evidence="1">Nucleus</location>
    </subcellularLocation>
</comment>
<dbReference type="Pfam" id="PF03159">
    <property type="entry name" value="XRN_N"/>
    <property type="match status" value="1"/>
</dbReference>
<evidence type="ECO:0000256" key="5">
    <source>
        <dbReference type="ARBA" id="ARBA00022664"/>
    </source>
</evidence>
<dbReference type="InterPro" id="IPR017151">
    <property type="entry name" value="Xrn2/3/4"/>
</dbReference>
<dbReference type="InterPro" id="IPR041412">
    <property type="entry name" value="Xrn1_helical"/>
</dbReference>
<dbReference type="PIRSF" id="PIRSF037239">
    <property type="entry name" value="Exonuclease_Xrn2"/>
    <property type="match status" value="1"/>
</dbReference>
<evidence type="ECO:0000256" key="1">
    <source>
        <dbReference type="ARBA" id="ARBA00004123"/>
    </source>
</evidence>
<gene>
    <name evidence="17" type="ORF">WJX72_006121</name>
</gene>
<feature type="region of interest" description="Disordered" evidence="14">
    <location>
        <begin position="407"/>
        <end position="431"/>
    </location>
</feature>
<keyword evidence="5 13" id="KW-0507">mRNA processing</keyword>